<sequence length="260" mass="27431">MTDFIPNSIASGLSEGPGLLLSNSIGSTTRAWEPQLPLLEKHFKVVRYDTRGHGDSATPDGDYSFDMLVADAFAVMDAHGLETASVMGCSLGSMTALGMGLSNPARVERIVCSAARADGPQPFVQSWDDRIAAIKANGIPALWDGAIGNWLTPAFKEANPDTVEMLKSEFLKTTPGGYSGCAIALKGLDYLKDLPKMSVPVLYVSGSEDKGAPPAVMQAMADATPDSDFAVIEGAGHIINVNEVKAFNLAICNFLGMCVD</sequence>
<dbReference type="InterPro" id="IPR000073">
    <property type="entry name" value="AB_hydrolase_1"/>
</dbReference>
<evidence type="ECO:0000313" key="3">
    <source>
        <dbReference type="Proteomes" id="UP001315686"/>
    </source>
</evidence>
<dbReference type="PANTHER" id="PTHR43433:SF5">
    <property type="entry name" value="AB HYDROLASE-1 DOMAIN-CONTAINING PROTEIN"/>
    <property type="match status" value="1"/>
</dbReference>
<comment type="caution">
    <text evidence="2">The sequence shown here is derived from an EMBL/GenBank/DDBJ whole genome shotgun (WGS) entry which is preliminary data.</text>
</comment>
<dbReference type="PRINTS" id="PR00111">
    <property type="entry name" value="ABHYDROLASE"/>
</dbReference>
<evidence type="ECO:0000313" key="2">
    <source>
        <dbReference type="EMBL" id="MBT0957230.1"/>
    </source>
</evidence>
<dbReference type="Gene3D" id="3.40.50.1820">
    <property type="entry name" value="alpha/beta hydrolase"/>
    <property type="match status" value="1"/>
</dbReference>
<dbReference type="GO" id="GO:0016787">
    <property type="term" value="F:hydrolase activity"/>
    <property type="evidence" value="ECO:0007669"/>
    <property type="project" value="UniProtKB-KW"/>
</dbReference>
<dbReference type="Pfam" id="PF00561">
    <property type="entry name" value="Abhydrolase_1"/>
    <property type="match status" value="1"/>
</dbReference>
<proteinExistence type="predicted"/>
<organism evidence="2 3">
    <name type="scientific">Harenicola maris</name>
    <dbReference type="NCBI Taxonomy" id="2841044"/>
    <lineage>
        <taxon>Bacteria</taxon>
        <taxon>Pseudomonadati</taxon>
        <taxon>Pseudomonadota</taxon>
        <taxon>Alphaproteobacteria</taxon>
        <taxon>Rhodobacterales</taxon>
        <taxon>Paracoccaceae</taxon>
        <taxon>Harenicola</taxon>
    </lineage>
</organism>
<dbReference type="RefSeq" id="WP_327793406.1">
    <property type="nucleotide sequence ID" value="NZ_JADQAZ010000001.1"/>
</dbReference>
<dbReference type="PANTHER" id="PTHR43433">
    <property type="entry name" value="HYDROLASE, ALPHA/BETA FOLD FAMILY PROTEIN"/>
    <property type="match status" value="1"/>
</dbReference>
<feature type="domain" description="AB hydrolase-1" evidence="1">
    <location>
        <begin position="25"/>
        <end position="241"/>
    </location>
</feature>
<dbReference type="EMBL" id="JADQAZ010000001">
    <property type="protein sequence ID" value="MBT0957230.1"/>
    <property type="molecule type" value="Genomic_DNA"/>
</dbReference>
<dbReference type="Proteomes" id="UP001315686">
    <property type="component" value="Unassembled WGS sequence"/>
</dbReference>
<dbReference type="SUPFAM" id="SSF53474">
    <property type="entry name" value="alpha/beta-Hydrolases"/>
    <property type="match status" value="1"/>
</dbReference>
<accession>A0AAP2CP95</accession>
<dbReference type="AlphaFoldDB" id="A0AAP2CP95"/>
<protein>
    <submittedName>
        <fullName evidence="2">Alpha/beta fold hydrolase</fullName>
    </submittedName>
</protein>
<reference evidence="2 3" key="1">
    <citation type="journal article" date="2021" name="Arch. Microbiol.">
        <title>Harenicola maris gen. nov., sp. nov. isolated from the Sea of Japan shallow sediments.</title>
        <authorList>
            <person name="Romanenko L.A."/>
            <person name="Kurilenko V.V."/>
            <person name="Chernysheva N.Y."/>
            <person name="Tekutyeva L.A."/>
            <person name="Velansky P.V."/>
            <person name="Svetashev V.I."/>
            <person name="Isaeva M.P."/>
        </authorList>
    </citation>
    <scope>NUCLEOTIDE SEQUENCE [LARGE SCALE GENOMIC DNA]</scope>
    <source>
        <strain evidence="2 3">KMM 3653</strain>
    </source>
</reference>
<keyword evidence="2" id="KW-0378">Hydrolase</keyword>
<evidence type="ECO:0000259" key="1">
    <source>
        <dbReference type="Pfam" id="PF00561"/>
    </source>
</evidence>
<dbReference type="InterPro" id="IPR029058">
    <property type="entry name" value="AB_hydrolase_fold"/>
</dbReference>
<gene>
    <name evidence="2" type="ORF">IV417_07530</name>
</gene>
<name>A0AAP2CP95_9RHOB</name>
<dbReference type="InterPro" id="IPR050471">
    <property type="entry name" value="AB_hydrolase"/>
</dbReference>
<keyword evidence="3" id="KW-1185">Reference proteome</keyword>